<evidence type="ECO:0000313" key="1">
    <source>
        <dbReference type="EMBL" id="KAJ7418307.1"/>
    </source>
</evidence>
<gene>
    <name evidence="1" type="ORF">WISP_59774</name>
</gene>
<keyword evidence="2" id="KW-1185">Reference proteome</keyword>
<dbReference type="Proteomes" id="UP001145742">
    <property type="component" value="Unassembled WGS sequence"/>
</dbReference>
<name>A0ABQ9DH34_9PASS</name>
<evidence type="ECO:0000313" key="2">
    <source>
        <dbReference type="Proteomes" id="UP001145742"/>
    </source>
</evidence>
<proteinExistence type="predicted"/>
<dbReference type="EMBL" id="WHWB01033673">
    <property type="protein sequence ID" value="KAJ7418307.1"/>
    <property type="molecule type" value="Genomic_DNA"/>
</dbReference>
<sequence length="98" mass="11410">MDSETECTLRKFPNYTKLCGAVDMLKEVMPSRGTLTDLKVVNIMKFNKANFKKFWSFALPTHYIDEEQQKGYMVLTYPLGFIWKTTNCSEVYSYSCPP</sequence>
<protein>
    <submittedName>
        <fullName evidence="1">Uncharacterized protein</fullName>
    </submittedName>
</protein>
<comment type="caution">
    <text evidence="1">The sequence shown here is derived from an EMBL/GenBank/DDBJ whole genome shotgun (WGS) entry which is preliminary data.</text>
</comment>
<reference evidence="1" key="1">
    <citation type="submission" date="2019-10" db="EMBL/GenBank/DDBJ databases">
        <authorList>
            <person name="Soares A.E.R."/>
            <person name="Aleixo A."/>
            <person name="Schneider P."/>
            <person name="Miyaki C.Y."/>
            <person name="Schneider M.P."/>
            <person name="Mello C."/>
            <person name="Vasconcelos A.T.R."/>
        </authorList>
    </citation>
    <scope>NUCLEOTIDE SEQUENCE</scope>
    <source>
        <tissue evidence="1">Muscle</tissue>
    </source>
</reference>
<accession>A0ABQ9DH34</accession>
<organism evidence="1 2">
    <name type="scientific">Willisornis vidua</name>
    <name type="common">Xingu scale-backed antbird</name>
    <dbReference type="NCBI Taxonomy" id="1566151"/>
    <lineage>
        <taxon>Eukaryota</taxon>
        <taxon>Metazoa</taxon>
        <taxon>Chordata</taxon>
        <taxon>Craniata</taxon>
        <taxon>Vertebrata</taxon>
        <taxon>Euteleostomi</taxon>
        <taxon>Archelosauria</taxon>
        <taxon>Archosauria</taxon>
        <taxon>Dinosauria</taxon>
        <taxon>Saurischia</taxon>
        <taxon>Theropoda</taxon>
        <taxon>Coelurosauria</taxon>
        <taxon>Aves</taxon>
        <taxon>Neognathae</taxon>
        <taxon>Neoaves</taxon>
        <taxon>Telluraves</taxon>
        <taxon>Australaves</taxon>
        <taxon>Passeriformes</taxon>
        <taxon>Thamnophilidae</taxon>
        <taxon>Willisornis</taxon>
    </lineage>
</organism>